<organism evidence="1 2">
    <name type="scientific">Catharanthus roseus</name>
    <name type="common">Madagascar periwinkle</name>
    <name type="synonym">Vinca rosea</name>
    <dbReference type="NCBI Taxonomy" id="4058"/>
    <lineage>
        <taxon>Eukaryota</taxon>
        <taxon>Viridiplantae</taxon>
        <taxon>Streptophyta</taxon>
        <taxon>Embryophyta</taxon>
        <taxon>Tracheophyta</taxon>
        <taxon>Spermatophyta</taxon>
        <taxon>Magnoliopsida</taxon>
        <taxon>eudicotyledons</taxon>
        <taxon>Gunneridae</taxon>
        <taxon>Pentapetalae</taxon>
        <taxon>asterids</taxon>
        <taxon>lamiids</taxon>
        <taxon>Gentianales</taxon>
        <taxon>Apocynaceae</taxon>
        <taxon>Rauvolfioideae</taxon>
        <taxon>Vinceae</taxon>
        <taxon>Catharanthinae</taxon>
        <taxon>Catharanthus</taxon>
    </lineage>
</organism>
<sequence>MVGASIEEFHHKKFNGSKLEAPGHHKRRKKQRTEKNRASSDGRFQLTIPGRSHLTVPGRSWVDIVEEDQVLLKASCLGGGYENFISLNILNNINWYQSYLKKCCEHKRKSGKTKESECLIENHESFKEERVEEKKDEIENNKETKEEMSSILFEGDKREEMRESCCDISSPLNSLSSEEMNLFTNSINHFLI</sequence>
<dbReference type="Proteomes" id="UP001060085">
    <property type="component" value="Linkage Group LG02"/>
</dbReference>
<proteinExistence type="predicted"/>
<keyword evidence="2" id="KW-1185">Reference proteome</keyword>
<dbReference type="EMBL" id="CM044702">
    <property type="protein sequence ID" value="KAI5677518.1"/>
    <property type="molecule type" value="Genomic_DNA"/>
</dbReference>
<protein>
    <submittedName>
        <fullName evidence="1">Uncharacterized protein</fullName>
    </submittedName>
</protein>
<evidence type="ECO:0000313" key="1">
    <source>
        <dbReference type="EMBL" id="KAI5677518.1"/>
    </source>
</evidence>
<evidence type="ECO:0000313" key="2">
    <source>
        <dbReference type="Proteomes" id="UP001060085"/>
    </source>
</evidence>
<reference evidence="2" key="1">
    <citation type="journal article" date="2023" name="Nat. Plants">
        <title>Single-cell RNA sequencing provides a high-resolution roadmap for understanding the multicellular compartmentation of specialized metabolism.</title>
        <authorList>
            <person name="Sun S."/>
            <person name="Shen X."/>
            <person name="Li Y."/>
            <person name="Li Y."/>
            <person name="Wang S."/>
            <person name="Li R."/>
            <person name="Zhang H."/>
            <person name="Shen G."/>
            <person name="Guo B."/>
            <person name="Wei J."/>
            <person name="Xu J."/>
            <person name="St-Pierre B."/>
            <person name="Chen S."/>
            <person name="Sun C."/>
        </authorList>
    </citation>
    <scope>NUCLEOTIDE SEQUENCE [LARGE SCALE GENOMIC DNA]</scope>
</reference>
<accession>A0ACC0BYA4</accession>
<comment type="caution">
    <text evidence="1">The sequence shown here is derived from an EMBL/GenBank/DDBJ whole genome shotgun (WGS) entry which is preliminary data.</text>
</comment>
<name>A0ACC0BYA4_CATRO</name>
<gene>
    <name evidence="1" type="ORF">M9H77_08468</name>
</gene>